<dbReference type="PANTHER" id="PTHR43167:SF1">
    <property type="entry name" value="PUTATIVE (AFU_ORTHOLOGUE AFUA_6G01830)-RELATED"/>
    <property type="match status" value="1"/>
</dbReference>
<dbReference type="AlphaFoldDB" id="A0A6M5YQB1"/>
<evidence type="ECO:0000256" key="2">
    <source>
        <dbReference type="ARBA" id="ARBA00022679"/>
    </source>
</evidence>
<dbReference type="InterPro" id="IPR002935">
    <property type="entry name" value="SAM_O-MeTrfase"/>
</dbReference>
<dbReference type="KEGG" id="ftj:FTUN_2701"/>
<keyword evidence="1 4" id="KW-0489">Methyltransferase</keyword>
<evidence type="ECO:0000256" key="3">
    <source>
        <dbReference type="ARBA" id="ARBA00022691"/>
    </source>
</evidence>
<keyword evidence="3" id="KW-0949">S-adenosyl-L-methionine</keyword>
<proteinExistence type="predicted"/>
<evidence type="ECO:0000256" key="1">
    <source>
        <dbReference type="ARBA" id="ARBA00022603"/>
    </source>
</evidence>
<keyword evidence="2 4" id="KW-0808">Transferase</keyword>
<dbReference type="PROSITE" id="PS51682">
    <property type="entry name" value="SAM_OMT_I"/>
    <property type="match status" value="1"/>
</dbReference>
<dbReference type="Gene3D" id="3.40.50.150">
    <property type="entry name" value="Vaccinia Virus protein VP39"/>
    <property type="match status" value="1"/>
</dbReference>
<dbReference type="Pfam" id="PF13578">
    <property type="entry name" value="Methyltransf_24"/>
    <property type="match status" value="1"/>
</dbReference>
<evidence type="ECO:0000313" key="4">
    <source>
        <dbReference type="EMBL" id="QJW95162.1"/>
    </source>
</evidence>
<dbReference type="PANTHER" id="PTHR43167">
    <property type="entry name" value="PUTATIVE (AFU_ORTHOLOGUE AFUA_6G01830)-RELATED"/>
    <property type="match status" value="1"/>
</dbReference>
<dbReference type="RefSeq" id="WP_171471008.1">
    <property type="nucleotide sequence ID" value="NZ_CP053452.2"/>
</dbReference>
<organism evidence="4 5">
    <name type="scientific">Frigoriglobus tundricola</name>
    <dbReference type="NCBI Taxonomy" id="2774151"/>
    <lineage>
        <taxon>Bacteria</taxon>
        <taxon>Pseudomonadati</taxon>
        <taxon>Planctomycetota</taxon>
        <taxon>Planctomycetia</taxon>
        <taxon>Gemmatales</taxon>
        <taxon>Gemmataceae</taxon>
        <taxon>Frigoriglobus</taxon>
    </lineage>
</organism>
<dbReference type="GO" id="GO:0008171">
    <property type="term" value="F:O-methyltransferase activity"/>
    <property type="evidence" value="ECO:0007669"/>
    <property type="project" value="InterPro"/>
</dbReference>
<dbReference type="InterPro" id="IPR029063">
    <property type="entry name" value="SAM-dependent_MTases_sf"/>
</dbReference>
<dbReference type="GO" id="GO:0032259">
    <property type="term" value="P:methylation"/>
    <property type="evidence" value="ECO:0007669"/>
    <property type="project" value="UniProtKB-KW"/>
</dbReference>
<keyword evidence="5" id="KW-1185">Reference proteome</keyword>
<dbReference type="EMBL" id="CP053452">
    <property type="protein sequence ID" value="QJW95162.1"/>
    <property type="molecule type" value="Genomic_DNA"/>
</dbReference>
<name>A0A6M5YQB1_9BACT</name>
<gene>
    <name evidence="4" type="ORF">FTUN_2701</name>
</gene>
<accession>A0A6M5YQB1</accession>
<dbReference type="Proteomes" id="UP000503447">
    <property type="component" value="Chromosome"/>
</dbReference>
<protein>
    <submittedName>
        <fullName evidence="4">Putative SAM-dependent O-methyltransferase</fullName>
    </submittedName>
</protein>
<evidence type="ECO:0000313" key="5">
    <source>
        <dbReference type="Proteomes" id="UP000503447"/>
    </source>
</evidence>
<reference evidence="5" key="1">
    <citation type="submission" date="2020-05" db="EMBL/GenBank/DDBJ databases">
        <title>Frigoriglobus tundricola gen. nov., sp. nov., a psychrotolerant cellulolytic planctomycete of the family Gemmataceae with two divergent copies of 16S rRNA gene.</title>
        <authorList>
            <person name="Kulichevskaya I.S."/>
            <person name="Ivanova A.A."/>
            <person name="Naumoff D.G."/>
            <person name="Beletsky A.V."/>
            <person name="Rijpstra W.I.C."/>
            <person name="Sinninghe Damste J.S."/>
            <person name="Mardanov A.V."/>
            <person name="Ravin N.V."/>
            <person name="Dedysh S.N."/>
        </authorList>
    </citation>
    <scope>NUCLEOTIDE SEQUENCE [LARGE SCALE GENOMIC DNA]</scope>
    <source>
        <strain evidence="5">PL17</strain>
    </source>
</reference>
<dbReference type="SUPFAM" id="SSF53335">
    <property type="entry name" value="S-adenosyl-L-methionine-dependent methyltransferases"/>
    <property type="match status" value="1"/>
</dbReference>
<dbReference type="CDD" id="cd02440">
    <property type="entry name" value="AdoMet_MTases"/>
    <property type="match status" value="1"/>
</dbReference>
<sequence>MNTLHAAPVSGLLDRLFADSVVNDAPIMERLRHVRGSGPLDDRLLAGHFSSAYIPVDRHTGRLLYVLAKANRSRFVVEFGTSFGISTIHLAAAVRDNGGGRVTTSELVPEKVRRAKAHLTEAGLVDLVEFREGDALQTLADIGEPIDMLFLDGWKALYLPVLKLLEGTLRPGAIIVADDLNIMPEMIRPYLDYVRDPAHGYDSVELPVGDGLELSVRSF</sequence>